<evidence type="ECO:0000313" key="2">
    <source>
        <dbReference type="EMBL" id="KRN02363.1"/>
    </source>
</evidence>
<evidence type="ECO:0000256" key="1">
    <source>
        <dbReference type="SAM" id="Phobius"/>
    </source>
</evidence>
<dbReference type="Pfam" id="PF06912">
    <property type="entry name" value="DUF1275"/>
    <property type="match status" value="1"/>
</dbReference>
<protein>
    <recommendedName>
        <fullName evidence="4">DUF1275 domain-containing protein</fullName>
    </recommendedName>
</protein>
<evidence type="ECO:0000313" key="3">
    <source>
        <dbReference type="Proteomes" id="UP000051589"/>
    </source>
</evidence>
<comment type="caution">
    <text evidence="2">The sequence shown here is derived from an EMBL/GenBank/DDBJ whole genome shotgun (WGS) entry which is preliminary data.</text>
</comment>
<dbReference type="Proteomes" id="UP000051589">
    <property type="component" value="Unassembled WGS sequence"/>
</dbReference>
<dbReference type="RefSeq" id="WP_061776383.1">
    <property type="nucleotide sequence ID" value="NZ_AYZH01000008.1"/>
</dbReference>
<dbReference type="AlphaFoldDB" id="A0A0R2DH72"/>
<feature type="transmembrane region" description="Helical" evidence="1">
    <location>
        <begin position="12"/>
        <end position="31"/>
    </location>
</feature>
<dbReference type="PANTHER" id="PTHR37314:SF4">
    <property type="entry name" value="UPF0700 TRANSMEMBRANE PROTEIN YOAK"/>
    <property type="match status" value="1"/>
</dbReference>
<keyword evidence="1" id="KW-1133">Transmembrane helix</keyword>
<feature type="transmembrane region" description="Helical" evidence="1">
    <location>
        <begin position="60"/>
        <end position="80"/>
    </location>
</feature>
<name>A0A0R2DH72_9LACO</name>
<reference evidence="2 3" key="1">
    <citation type="journal article" date="2015" name="Genome Announc.">
        <title>Expanding the biotechnology potential of lactobacilli through comparative genomics of 213 strains and associated genera.</title>
        <authorList>
            <person name="Sun Z."/>
            <person name="Harris H.M."/>
            <person name="McCann A."/>
            <person name="Guo C."/>
            <person name="Argimon S."/>
            <person name="Zhang W."/>
            <person name="Yang X."/>
            <person name="Jeffery I.B."/>
            <person name="Cooney J.C."/>
            <person name="Kagawa T.F."/>
            <person name="Liu W."/>
            <person name="Song Y."/>
            <person name="Salvetti E."/>
            <person name="Wrobel A."/>
            <person name="Rasinkangas P."/>
            <person name="Parkhill J."/>
            <person name="Rea M.C."/>
            <person name="O'Sullivan O."/>
            <person name="Ritari J."/>
            <person name="Douillard F.P."/>
            <person name="Paul Ross R."/>
            <person name="Yang R."/>
            <person name="Briner A.E."/>
            <person name="Felis G.E."/>
            <person name="de Vos W.M."/>
            <person name="Barrangou R."/>
            <person name="Klaenhammer T.R."/>
            <person name="Caufield P.W."/>
            <person name="Cui Y."/>
            <person name="Zhang H."/>
            <person name="O'Toole P.W."/>
        </authorList>
    </citation>
    <scope>NUCLEOTIDE SEQUENCE [LARGE SCALE GENOMIC DNA]</scope>
    <source>
        <strain evidence="2 3">DSM 21775</strain>
    </source>
</reference>
<feature type="transmembrane region" description="Helical" evidence="1">
    <location>
        <begin position="195"/>
        <end position="216"/>
    </location>
</feature>
<dbReference type="PATRIC" id="fig|1423803.3.peg.2106"/>
<feature type="transmembrane region" description="Helical" evidence="1">
    <location>
        <begin position="92"/>
        <end position="110"/>
    </location>
</feature>
<keyword evidence="1" id="KW-0812">Transmembrane</keyword>
<dbReference type="EMBL" id="AYZH01000008">
    <property type="protein sequence ID" value="KRN02363.1"/>
    <property type="molecule type" value="Genomic_DNA"/>
</dbReference>
<organism evidence="2 3">
    <name type="scientific">Levilactobacillus senmaizukei DSM 21775 = NBRC 103853</name>
    <dbReference type="NCBI Taxonomy" id="1423803"/>
    <lineage>
        <taxon>Bacteria</taxon>
        <taxon>Bacillati</taxon>
        <taxon>Bacillota</taxon>
        <taxon>Bacilli</taxon>
        <taxon>Lactobacillales</taxon>
        <taxon>Lactobacillaceae</taxon>
        <taxon>Levilactobacillus</taxon>
    </lineage>
</organism>
<evidence type="ECO:0008006" key="4">
    <source>
        <dbReference type="Google" id="ProtNLM"/>
    </source>
</evidence>
<dbReference type="InterPro" id="IPR010699">
    <property type="entry name" value="DUF1275"/>
</dbReference>
<gene>
    <name evidence="2" type="ORF">FD13_GL002046</name>
</gene>
<keyword evidence="1" id="KW-0472">Membrane</keyword>
<feature type="transmembrane region" description="Helical" evidence="1">
    <location>
        <begin position="172"/>
        <end position="189"/>
    </location>
</feature>
<keyword evidence="3" id="KW-1185">Reference proteome</keyword>
<sequence>MEETDFPAHEQLLFGSALTMIAGALDAYSYLEHGEIFAGLQTGNLILLGIHLGRLEFSTVGHYLASILAFAVGTMLARGLQHLLENRSVSQQYIVLWYELALLVFVMFSTNRLPDIVITTLLSLAAAAELQEFRRIKGAPFTPLMMTGNLRKASASLYDGVRYHDHKAGSQAIDTFTVLGSFAVGAILVGLFSKILAGFALIVPIIIIIGLITWLYRTHHQRRWKH</sequence>
<accession>A0A0R2DH72</accession>
<dbReference type="OrthoDB" id="7057004at2"/>
<dbReference type="PANTHER" id="PTHR37314">
    <property type="entry name" value="SLR0142 PROTEIN"/>
    <property type="match status" value="1"/>
</dbReference>
<proteinExistence type="predicted"/>